<protein>
    <recommendedName>
        <fullName evidence="5">Transmembrane protein</fullName>
    </recommendedName>
</protein>
<name>G7UW11_PSEUP</name>
<keyword evidence="2" id="KW-0812">Transmembrane</keyword>
<evidence type="ECO:0000313" key="4">
    <source>
        <dbReference type="Proteomes" id="UP000005870"/>
    </source>
</evidence>
<dbReference type="EMBL" id="CP003093">
    <property type="protein sequence ID" value="AER57669.1"/>
    <property type="molecule type" value="Genomic_DNA"/>
</dbReference>
<keyword evidence="2" id="KW-1133">Transmembrane helix</keyword>
<keyword evidence="2" id="KW-0472">Membrane</keyword>
<gene>
    <name evidence="3" type="ordered locus">DSC_15125</name>
</gene>
<evidence type="ECO:0000313" key="3">
    <source>
        <dbReference type="EMBL" id="AER57669.1"/>
    </source>
</evidence>
<proteinExistence type="predicted"/>
<accession>G7UW11</accession>
<reference evidence="3 4" key="1">
    <citation type="journal article" date="2012" name="J. Bacteriol.">
        <title>Complete Genome Sequence of the BTEX-Degrading Bacterium Pseudoxanthomonas spadix BD-a59.</title>
        <authorList>
            <person name="Lee S.H."/>
            <person name="Jin H.M."/>
            <person name="Lee H.J."/>
            <person name="Kim J.M."/>
            <person name="Jeon C.O."/>
        </authorList>
    </citation>
    <scope>NUCLEOTIDE SEQUENCE [LARGE SCALE GENOMIC DNA]</scope>
    <source>
        <strain evidence="3 4">BD-a59</strain>
    </source>
</reference>
<dbReference type="Proteomes" id="UP000005870">
    <property type="component" value="Chromosome"/>
</dbReference>
<dbReference type="HOGENOM" id="CLU_073608_0_0_6"/>
<feature type="region of interest" description="Disordered" evidence="1">
    <location>
        <begin position="59"/>
        <end position="104"/>
    </location>
</feature>
<feature type="transmembrane region" description="Helical" evidence="2">
    <location>
        <begin position="15"/>
        <end position="35"/>
    </location>
</feature>
<organism evidence="3 4">
    <name type="scientific">Pseudoxanthomonas spadix (strain BD-a59)</name>
    <dbReference type="NCBI Taxonomy" id="1045855"/>
    <lineage>
        <taxon>Bacteria</taxon>
        <taxon>Pseudomonadati</taxon>
        <taxon>Pseudomonadota</taxon>
        <taxon>Gammaproteobacteria</taxon>
        <taxon>Lysobacterales</taxon>
        <taxon>Lysobacteraceae</taxon>
        <taxon>Pseudoxanthomonas</taxon>
    </lineage>
</organism>
<sequence length="343" mass="36788">MAAVVRQGWRDELGLQIPAALLTILMMALFAMVLLKTPVARLGPLRTSETSVMRLEFLQRQVSRPTPAPPPDTARPEASRAPARTAAATPAQAEPQPAQPAAPRALVVTTPTKPPARPESIANAIYTRDGQVRLPPGVAEAPPSTPPGTPPGMASARDAAKARNVLEKPNPIDYQETRFEKDWAAKGTLGDAAAQKINGVIKDMFKSDRSSAVARPPPATGFNPALAQNQADLGSEATGDAYKAAPIGFEKAPQPPGQASKAIHAQLDALQGRALMCKDRQKDKWLADVRKHLTELERNETALTHGADVQRAQYYLPQAIDAAYDLSRRALWYADRRLSACGG</sequence>
<dbReference type="AlphaFoldDB" id="G7UW11"/>
<dbReference type="eggNOG" id="ENOG5030T9M">
    <property type="taxonomic scope" value="Bacteria"/>
</dbReference>
<dbReference type="KEGG" id="psd:DSC_15125"/>
<evidence type="ECO:0000256" key="1">
    <source>
        <dbReference type="SAM" id="MobiDB-lite"/>
    </source>
</evidence>
<feature type="compositionally biased region" description="Low complexity" evidence="1">
    <location>
        <begin position="79"/>
        <end position="104"/>
    </location>
</feature>
<feature type="region of interest" description="Disordered" evidence="1">
    <location>
        <begin position="140"/>
        <end position="159"/>
    </location>
</feature>
<evidence type="ECO:0000256" key="2">
    <source>
        <dbReference type="SAM" id="Phobius"/>
    </source>
</evidence>
<keyword evidence="4" id="KW-1185">Reference proteome</keyword>
<evidence type="ECO:0008006" key="5">
    <source>
        <dbReference type="Google" id="ProtNLM"/>
    </source>
</evidence>